<dbReference type="EMBL" id="JBHMQV010000009">
    <property type="protein sequence ID" value="MFC0847379.1"/>
    <property type="molecule type" value="Genomic_DNA"/>
</dbReference>
<sequence length="271" mass="28279">MTDDRFPGSLGPDDDEQALRVLLERAVPRLPVPATRLDKVRERLARRRRRRAAGGAAVAVVSLVAAGALLPDVLRTEPEKAPPAATPPQAVTEPAGVRADFPDLGGLVLRLPASWAALRLPDGQKTRTLPSGYVAAQPLRSYEQACSEQKTSDGSGVLCEPVERLAPDGLLLTLWGLPGGGDSAGALPSGTPMERVPEVPVDCRRLGATAYYTTKRATADPMTVLYATLCVNGTDADADGRAAEAAALLDSATYDLGASATAAPTPKGRGR</sequence>
<organism evidence="2 3">
    <name type="scientific">Streptomyces noboritoensis</name>
    <dbReference type="NCBI Taxonomy" id="67337"/>
    <lineage>
        <taxon>Bacteria</taxon>
        <taxon>Bacillati</taxon>
        <taxon>Actinomycetota</taxon>
        <taxon>Actinomycetes</taxon>
        <taxon>Kitasatosporales</taxon>
        <taxon>Streptomycetaceae</taxon>
        <taxon>Streptomyces</taxon>
    </lineage>
</organism>
<comment type="caution">
    <text evidence="2">The sequence shown here is derived from an EMBL/GenBank/DDBJ whole genome shotgun (WGS) entry which is preliminary data.</text>
</comment>
<evidence type="ECO:0000256" key="1">
    <source>
        <dbReference type="SAM" id="Phobius"/>
    </source>
</evidence>
<proteinExistence type="predicted"/>
<reference evidence="2 3" key="1">
    <citation type="submission" date="2024-09" db="EMBL/GenBank/DDBJ databases">
        <authorList>
            <person name="Sun Q."/>
            <person name="Mori K."/>
        </authorList>
    </citation>
    <scope>NUCLEOTIDE SEQUENCE [LARGE SCALE GENOMIC DNA]</scope>
    <source>
        <strain evidence="2 3">JCM 4557</strain>
    </source>
</reference>
<keyword evidence="3" id="KW-1185">Reference proteome</keyword>
<keyword evidence="1" id="KW-0812">Transmembrane</keyword>
<dbReference type="Proteomes" id="UP001589887">
    <property type="component" value="Unassembled WGS sequence"/>
</dbReference>
<dbReference type="RefSeq" id="WP_394322242.1">
    <property type="nucleotide sequence ID" value="NZ_JBHMQV010000009.1"/>
</dbReference>
<accession>A0ABV6TNL6</accession>
<evidence type="ECO:0000313" key="2">
    <source>
        <dbReference type="EMBL" id="MFC0847379.1"/>
    </source>
</evidence>
<evidence type="ECO:0008006" key="4">
    <source>
        <dbReference type="Google" id="ProtNLM"/>
    </source>
</evidence>
<name>A0ABV6TNL6_9ACTN</name>
<keyword evidence="1" id="KW-0472">Membrane</keyword>
<evidence type="ECO:0000313" key="3">
    <source>
        <dbReference type="Proteomes" id="UP001589887"/>
    </source>
</evidence>
<gene>
    <name evidence="2" type="ORF">ACFH04_27280</name>
</gene>
<feature type="transmembrane region" description="Helical" evidence="1">
    <location>
        <begin position="52"/>
        <end position="70"/>
    </location>
</feature>
<keyword evidence="1" id="KW-1133">Transmembrane helix</keyword>
<protein>
    <recommendedName>
        <fullName evidence="4">Serine/threonine protein kinase</fullName>
    </recommendedName>
</protein>